<organism evidence="2 3">
    <name type="scientific">Solanum verrucosum</name>
    <dbReference type="NCBI Taxonomy" id="315347"/>
    <lineage>
        <taxon>Eukaryota</taxon>
        <taxon>Viridiplantae</taxon>
        <taxon>Streptophyta</taxon>
        <taxon>Embryophyta</taxon>
        <taxon>Tracheophyta</taxon>
        <taxon>Spermatophyta</taxon>
        <taxon>Magnoliopsida</taxon>
        <taxon>eudicotyledons</taxon>
        <taxon>Gunneridae</taxon>
        <taxon>Pentapetalae</taxon>
        <taxon>asterids</taxon>
        <taxon>lamiids</taxon>
        <taxon>Solanales</taxon>
        <taxon>Solanaceae</taxon>
        <taxon>Solanoideae</taxon>
        <taxon>Solaneae</taxon>
        <taxon>Solanum</taxon>
    </lineage>
</organism>
<sequence>MNYMTWDTLEINLLAKGEEVQMDRFQDRALATACWRILFNRATMYHMETACSDHMTLFISLGINIMRYSPVKFCFENSCLRETDVKEAVEEHLLNIAIMECLNNNNPPGPGSNNTNIVLIPKKKQPEFVSDLRPISLCNVVDRITCKVLANRMKRFMNLIISEAQSVFIPGRYITDNAMHYLKRKTQVKVGYAAIKTGTRKAYDRVEWGFLRAMMIKIGFCWEWVNKVMHMTNSSEAIKIDVAVVDQYLTESAAKLKALFPDWVDVTAFSSFISTYVF</sequence>
<evidence type="ECO:0000313" key="2">
    <source>
        <dbReference type="EMBL" id="WMV58535.1"/>
    </source>
</evidence>
<dbReference type="SUPFAM" id="SSF56672">
    <property type="entry name" value="DNA/RNA polymerases"/>
    <property type="match status" value="1"/>
</dbReference>
<dbReference type="InterPro" id="IPR000477">
    <property type="entry name" value="RT_dom"/>
</dbReference>
<dbReference type="Proteomes" id="UP001234989">
    <property type="component" value="Chromosome 12"/>
</dbReference>
<accession>A0AAF1A2V2</accession>
<protein>
    <recommendedName>
        <fullName evidence="1">Reverse transcriptase domain-containing protein</fullName>
    </recommendedName>
</protein>
<reference evidence="2" key="1">
    <citation type="submission" date="2023-08" db="EMBL/GenBank/DDBJ databases">
        <title>A de novo genome assembly of Solanum verrucosum Schlechtendal, a Mexican diploid species geographically isolated from the other diploid A-genome species in potato relatives.</title>
        <authorList>
            <person name="Hosaka K."/>
        </authorList>
    </citation>
    <scope>NUCLEOTIDE SEQUENCE</scope>
    <source>
        <tissue evidence="2">Young leaves</tissue>
    </source>
</reference>
<dbReference type="InterPro" id="IPR043502">
    <property type="entry name" value="DNA/RNA_pol_sf"/>
</dbReference>
<name>A0AAF1A2V2_SOLVR</name>
<evidence type="ECO:0000259" key="1">
    <source>
        <dbReference type="Pfam" id="PF00078"/>
    </source>
</evidence>
<proteinExistence type="predicted"/>
<feature type="domain" description="Reverse transcriptase" evidence="1">
    <location>
        <begin position="120"/>
        <end position="238"/>
    </location>
</feature>
<dbReference type="AlphaFoldDB" id="A0AAF1A2V2"/>
<dbReference type="EMBL" id="CP133623">
    <property type="protein sequence ID" value="WMV58535.1"/>
    <property type="molecule type" value="Genomic_DNA"/>
</dbReference>
<keyword evidence="3" id="KW-1185">Reference proteome</keyword>
<dbReference type="PANTHER" id="PTHR31635">
    <property type="entry name" value="REVERSE TRANSCRIPTASE DOMAIN-CONTAINING PROTEIN-RELATED"/>
    <property type="match status" value="1"/>
</dbReference>
<dbReference type="Pfam" id="PF00078">
    <property type="entry name" value="RVT_1"/>
    <property type="match status" value="1"/>
</dbReference>
<gene>
    <name evidence="2" type="ORF">MTR67_051920</name>
</gene>
<dbReference type="PANTHER" id="PTHR31635:SF196">
    <property type="entry name" value="REVERSE TRANSCRIPTASE DOMAIN-CONTAINING PROTEIN-RELATED"/>
    <property type="match status" value="1"/>
</dbReference>
<evidence type="ECO:0000313" key="3">
    <source>
        <dbReference type="Proteomes" id="UP001234989"/>
    </source>
</evidence>